<dbReference type="CDD" id="cd22231">
    <property type="entry name" value="RHH_NikR_HicB-like"/>
    <property type="match status" value="1"/>
</dbReference>
<evidence type="ECO:0000256" key="1">
    <source>
        <dbReference type="ARBA" id="ARBA00008580"/>
    </source>
</evidence>
<dbReference type="OrthoDB" id="9815501at2"/>
<evidence type="ECO:0000313" key="4">
    <source>
        <dbReference type="Proteomes" id="UP000255207"/>
    </source>
</evidence>
<reference evidence="4" key="1">
    <citation type="submission" date="2018-07" db="EMBL/GenBank/DDBJ databases">
        <authorList>
            <person name="Safronova V.I."/>
            <person name="Chirak E.R."/>
            <person name="Sazanova A.L."/>
        </authorList>
    </citation>
    <scope>NUCLEOTIDE SEQUENCE [LARGE SCALE GENOMIC DNA]</scope>
    <source>
        <strain evidence="4">RCAM04685</strain>
    </source>
</reference>
<dbReference type="NCBIfam" id="TIGR02606">
    <property type="entry name" value="antidote_CC2985"/>
    <property type="match status" value="1"/>
</dbReference>
<evidence type="ECO:0000313" key="3">
    <source>
        <dbReference type="EMBL" id="RDJ19841.1"/>
    </source>
</evidence>
<protein>
    <submittedName>
        <fullName evidence="3">Type II toxin-antitoxin system ParD family antitoxin</fullName>
    </submittedName>
</protein>
<dbReference type="EMBL" id="QQTP01000026">
    <property type="protein sequence ID" value="RDJ19841.1"/>
    <property type="molecule type" value="Genomic_DNA"/>
</dbReference>
<dbReference type="Pfam" id="PF03693">
    <property type="entry name" value="ParD_antitoxin"/>
    <property type="match status" value="1"/>
</dbReference>
<dbReference type="InterPro" id="IPR038296">
    <property type="entry name" value="ParD_sf"/>
</dbReference>
<dbReference type="PANTHER" id="PTHR36582">
    <property type="entry name" value="ANTITOXIN PARD"/>
    <property type="match status" value="1"/>
</dbReference>
<organism evidence="3 4">
    <name type="scientific">Bosea caraganae</name>
    <dbReference type="NCBI Taxonomy" id="2763117"/>
    <lineage>
        <taxon>Bacteria</taxon>
        <taxon>Pseudomonadati</taxon>
        <taxon>Pseudomonadota</taxon>
        <taxon>Alphaproteobacteria</taxon>
        <taxon>Hyphomicrobiales</taxon>
        <taxon>Boseaceae</taxon>
        <taxon>Bosea</taxon>
    </lineage>
</organism>
<dbReference type="GO" id="GO:0006355">
    <property type="term" value="P:regulation of DNA-templated transcription"/>
    <property type="evidence" value="ECO:0007669"/>
    <property type="project" value="InterPro"/>
</dbReference>
<evidence type="ECO:0000256" key="2">
    <source>
        <dbReference type="ARBA" id="ARBA00022649"/>
    </source>
</evidence>
<dbReference type="SUPFAM" id="SSF47598">
    <property type="entry name" value="Ribbon-helix-helix"/>
    <property type="match status" value="1"/>
</dbReference>
<dbReference type="AlphaFoldDB" id="A0A370KXY6"/>
<dbReference type="PANTHER" id="PTHR36582:SF2">
    <property type="entry name" value="ANTITOXIN PARD"/>
    <property type="match status" value="1"/>
</dbReference>
<dbReference type="Proteomes" id="UP000255207">
    <property type="component" value="Unassembled WGS sequence"/>
</dbReference>
<gene>
    <name evidence="3" type="ORF">DWE98_27410</name>
</gene>
<sequence>MKTDAMRPLTISLSPQQHARLNRAVESGAYASNSEVLREALRLWEQREEIRELELARLKQAYEEGLASGPPVDGDEAFARMRANIFGTKRS</sequence>
<comment type="similarity">
    <text evidence="1">Belongs to the ParD antitoxin family.</text>
</comment>
<keyword evidence="4" id="KW-1185">Reference proteome</keyword>
<dbReference type="InterPro" id="IPR010985">
    <property type="entry name" value="Ribbon_hlx_hlx"/>
</dbReference>
<accession>A0A370KXY6</accession>
<proteinExistence type="inferred from homology"/>
<dbReference type="Gene3D" id="6.10.10.120">
    <property type="entry name" value="Antitoxin ParD1-like"/>
    <property type="match status" value="1"/>
</dbReference>
<comment type="caution">
    <text evidence="3">The sequence shown here is derived from an EMBL/GenBank/DDBJ whole genome shotgun (WGS) entry which is preliminary data.</text>
</comment>
<keyword evidence="2" id="KW-1277">Toxin-antitoxin system</keyword>
<dbReference type="InterPro" id="IPR022789">
    <property type="entry name" value="ParD"/>
</dbReference>
<name>A0A370KXY6_9HYPH</name>